<dbReference type="InterPro" id="IPR046342">
    <property type="entry name" value="CBS_dom_sf"/>
</dbReference>
<dbReference type="SUPFAM" id="SSF54631">
    <property type="entry name" value="CBS-domain pair"/>
    <property type="match status" value="1"/>
</dbReference>
<dbReference type="PROSITE" id="PS51371">
    <property type="entry name" value="CBS"/>
    <property type="match status" value="2"/>
</dbReference>
<dbReference type="EMBL" id="JARPTC010000021">
    <property type="protein sequence ID" value="MDO7788491.1"/>
    <property type="molecule type" value="Genomic_DNA"/>
</dbReference>
<reference evidence="4" key="2">
    <citation type="submission" date="2023-03" db="EMBL/GenBank/DDBJ databases">
        <authorList>
            <person name="Zhang Z."/>
        </authorList>
    </citation>
    <scope>NUCLEOTIDE SEQUENCE</scope>
    <source>
        <strain evidence="4">DSA</strain>
    </source>
</reference>
<reference evidence="4" key="1">
    <citation type="journal article" date="2023" name="J. Hazard. Mater.">
        <title>Anaerobic biodegradation of pyrene and benzo[a]pyrene by a new sulfate-reducing Desulforamulus aquiferis strain DSA.</title>
        <authorList>
            <person name="Zhang Z."/>
            <person name="Sun J."/>
            <person name="Gong X."/>
            <person name="Wang C."/>
            <person name="Wang H."/>
        </authorList>
    </citation>
    <scope>NUCLEOTIDE SEQUENCE</scope>
    <source>
        <strain evidence="4">DSA</strain>
    </source>
</reference>
<dbReference type="Gene3D" id="3.10.580.10">
    <property type="entry name" value="CBS-domain"/>
    <property type="match status" value="1"/>
</dbReference>
<dbReference type="RefSeq" id="WP_304544469.1">
    <property type="nucleotide sequence ID" value="NZ_JARPTC010000021.1"/>
</dbReference>
<feature type="domain" description="CBS" evidence="3">
    <location>
        <begin position="97"/>
        <end position="148"/>
    </location>
</feature>
<sequence>MTAKDIMKANVITVDKETTISEIAKILTENKISGVPVVDGEGRIAGIVSEGDLLHKEISPRIPRFVELLGGVIYYSGLDQYKADIKKLAAIRAAEIMTEKVITVSKDTDIQTIASLMVKHNIKRIPVTEDHKIVGIVSRADIVKTLVL</sequence>
<accession>A0AAW7ZGE2</accession>
<evidence type="ECO:0000313" key="4">
    <source>
        <dbReference type="EMBL" id="MDO7788491.1"/>
    </source>
</evidence>
<dbReference type="PANTHER" id="PTHR43080:SF2">
    <property type="entry name" value="CBS DOMAIN-CONTAINING PROTEIN"/>
    <property type="match status" value="1"/>
</dbReference>
<keyword evidence="5" id="KW-1185">Reference proteome</keyword>
<evidence type="ECO:0000256" key="1">
    <source>
        <dbReference type="ARBA" id="ARBA00023122"/>
    </source>
</evidence>
<protein>
    <submittedName>
        <fullName evidence="4">CBS domain-containing protein</fullName>
    </submittedName>
</protein>
<dbReference type="InterPro" id="IPR051257">
    <property type="entry name" value="Diverse_CBS-Domain"/>
</dbReference>
<dbReference type="Proteomes" id="UP001172911">
    <property type="component" value="Unassembled WGS sequence"/>
</dbReference>
<dbReference type="AlphaFoldDB" id="A0AAW7ZGE2"/>
<dbReference type="InterPro" id="IPR000644">
    <property type="entry name" value="CBS_dom"/>
</dbReference>
<dbReference type="CDD" id="cd04586">
    <property type="entry name" value="CBS_pair_BON_assoc"/>
    <property type="match status" value="1"/>
</dbReference>
<gene>
    <name evidence="4" type="ORF">P6N53_14780</name>
</gene>
<organism evidence="4 5">
    <name type="scientific">Desulforamulus aquiferis</name>
    <dbReference type="NCBI Taxonomy" id="1397668"/>
    <lineage>
        <taxon>Bacteria</taxon>
        <taxon>Bacillati</taxon>
        <taxon>Bacillota</taxon>
        <taxon>Clostridia</taxon>
        <taxon>Eubacteriales</taxon>
        <taxon>Peptococcaceae</taxon>
        <taxon>Desulforamulus</taxon>
    </lineage>
</organism>
<proteinExistence type="predicted"/>
<dbReference type="SMART" id="SM00116">
    <property type="entry name" value="CBS"/>
    <property type="match status" value="2"/>
</dbReference>
<evidence type="ECO:0000259" key="3">
    <source>
        <dbReference type="PROSITE" id="PS51371"/>
    </source>
</evidence>
<comment type="caution">
    <text evidence="4">The sequence shown here is derived from an EMBL/GenBank/DDBJ whole genome shotgun (WGS) entry which is preliminary data.</text>
</comment>
<keyword evidence="1 2" id="KW-0129">CBS domain</keyword>
<evidence type="ECO:0000313" key="5">
    <source>
        <dbReference type="Proteomes" id="UP001172911"/>
    </source>
</evidence>
<dbReference type="PANTHER" id="PTHR43080">
    <property type="entry name" value="CBS DOMAIN-CONTAINING PROTEIN CBSX3, MITOCHONDRIAL"/>
    <property type="match status" value="1"/>
</dbReference>
<evidence type="ECO:0000256" key="2">
    <source>
        <dbReference type="PROSITE-ProRule" id="PRU00703"/>
    </source>
</evidence>
<name>A0AAW7ZGE2_9FIRM</name>
<feature type="domain" description="CBS" evidence="3">
    <location>
        <begin position="7"/>
        <end position="64"/>
    </location>
</feature>
<dbReference type="Pfam" id="PF00571">
    <property type="entry name" value="CBS"/>
    <property type="match status" value="2"/>
</dbReference>